<dbReference type="PANTHER" id="PTHR30292:SF0">
    <property type="entry name" value="5-OXOPROLINASE SUBUNIT A"/>
    <property type="match status" value="1"/>
</dbReference>
<dbReference type="NCBIfam" id="NF003814">
    <property type="entry name" value="PRK05406.1-3"/>
    <property type="match status" value="1"/>
</dbReference>
<organism evidence="1">
    <name type="scientific">marine metagenome</name>
    <dbReference type="NCBI Taxonomy" id="408172"/>
    <lineage>
        <taxon>unclassified sequences</taxon>
        <taxon>metagenomes</taxon>
        <taxon>ecological metagenomes</taxon>
    </lineage>
</organism>
<evidence type="ECO:0008006" key="2">
    <source>
        <dbReference type="Google" id="ProtNLM"/>
    </source>
</evidence>
<dbReference type="InterPro" id="IPR005501">
    <property type="entry name" value="LamB/YcsF/PxpA-like"/>
</dbReference>
<dbReference type="AlphaFoldDB" id="A0A382UAT8"/>
<feature type="non-terminal residue" evidence="1">
    <location>
        <position position="1"/>
    </location>
</feature>
<protein>
    <recommendedName>
        <fullName evidence="2">LamB/YcsF family protein</fullName>
    </recommendedName>
</protein>
<accession>A0A382UAT8</accession>
<dbReference type="NCBIfam" id="NF003816">
    <property type="entry name" value="PRK05406.1-5"/>
    <property type="match status" value="1"/>
</dbReference>
<sequence length="238" mass="25597">VKLNCDLGEEVGSEEAVMPFIDQANIACGFHAGSPELMRETLVLARIHGVSVGAHPGYADREGFGRRSMHCKSDEIFELVLEQIAVLDELAKVEGITVDYVKPHGALYHDLIENAEVRAAIFLAVAKHPASLTVVIQATPEIESHRVEASIAGLELWAEAFADRRYNSTGGLLPRQEAGAMLDQSQVLAQVRKLLTEGSVITDAGKNLAVSADTLCVHGDHAEGVEGILEIRKLLSNG</sequence>
<reference evidence="1" key="1">
    <citation type="submission" date="2018-05" db="EMBL/GenBank/DDBJ databases">
        <authorList>
            <person name="Lanie J.A."/>
            <person name="Ng W.-L."/>
            <person name="Kazmierczak K.M."/>
            <person name="Andrzejewski T.M."/>
            <person name="Davidsen T.M."/>
            <person name="Wayne K.J."/>
            <person name="Tettelin H."/>
            <person name="Glass J.I."/>
            <person name="Rusch D."/>
            <person name="Podicherti R."/>
            <person name="Tsui H.-C.T."/>
            <person name="Winkler M.E."/>
        </authorList>
    </citation>
    <scope>NUCLEOTIDE SEQUENCE</scope>
</reference>
<evidence type="ECO:0000313" key="1">
    <source>
        <dbReference type="EMBL" id="SVD31127.1"/>
    </source>
</evidence>
<dbReference type="InterPro" id="IPR011330">
    <property type="entry name" value="Glyco_hydro/deAcase_b/a-brl"/>
</dbReference>
<dbReference type="PANTHER" id="PTHR30292">
    <property type="entry name" value="UNCHARACTERIZED PROTEIN YBGL-RELATED"/>
    <property type="match status" value="1"/>
</dbReference>
<dbReference type="GO" id="GO:0005975">
    <property type="term" value="P:carbohydrate metabolic process"/>
    <property type="evidence" value="ECO:0007669"/>
    <property type="project" value="InterPro"/>
</dbReference>
<dbReference type="Pfam" id="PF03746">
    <property type="entry name" value="LamB_YcsF"/>
    <property type="match status" value="1"/>
</dbReference>
<dbReference type="EMBL" id="UINC01142661">
    <property type="protein sequence ID" value="SVD31127.1"/>
    <property type="molecule type" value="Genomic_DNA"/>
</dbReference>
<name>A0A382UAT8_9ZZZZ</name>
<dbReference type="Gene3D" id="3.20.20.370">
    <property type="entry name" value="Glycoside hydrolase/deacetylase"/>
    <property type="match status" value="1"/>
</dbReference>
<gene>
    <name evidence="1" type="ORF">METZ01_LOCUS383981</name>
</gene>
<proteinExistence type="predicted"/>
<dbReference type="SUPFAM" id="SSF88713">
    <property type="entry name" value="Glycoside hydrolase/deacetylase"/>
    <property type="match status" value="1"/>
</dbReference>
<dbReference type="CDD" id="cd10787">
    <property type="entry name" value="LamB_YcsF_like"/>
    <property type="match status" value="1"/>
</dbReference>